<dbReference type="AlphaFoldDB" id="A0A7S7RGY7"/>
<dbReference type="EMBL" id="CP044420">
    <property type="protein sequence ID" value="QOY42384.1"/>
    <property type="molecule type" value="Genomic_DNA"/>
</dbReference>
<proteinExistence type="predicted"/>
<dbReference type="Proteomes" id="UP000593906">
    <property type="component" value="Chromosome 3"/>
</dbReference>
<evidence type="ECO:0000313" key="1">
    <source>
        <dbReference type="EMBL" id="QOY42384.1"/>
    </source>
</evidence>
<name>A0A7S7RGY7_CRYPV</name>
<gene>
    <name evidence="1" type="ORF">CPATCC_001007</name>
</gene>
<sequence length="104" mass="12345">MKFISVIFHYLLNNPKKKMKKKFEVYIYIYIYIYIQTNKGFQSFSINSLTPLTVCKNGKSIKFQCCLFRITQNSLGIMKTISRTYYSVKTLILFMVLKPKKESD</sequence>
<protein>
    <submittedName>
        <fullName evidence="1">Uncharacterized protein</fullName>
    </submittedName>
</protein>
<accession>A0A7S7RGY7</accession>
<dbReference type="VEuPathDB" id="CryptoDB:CPATCC_0031240"/>
<organism evidence="1 2">
    <name type="scientific">Cryptosporidium parvum</name>
    <dbReference type="NCBI Taxonomy" id="5807"/>
    <lineage>
        <taxon>Eukaryota</taxon>
        <taxon>Sar</taxon>
        <taxon>Alveolata</taxon>
        <taxon>Apicomplexa</taxon>
        <taxon>Conoidasida</taxon>
        <taxon>Coccidia</taxon>
        <taxon>Eucoccidiorida</taxon>
        <taxon>Eimeriorina</taxon>
        <taxon>Cryptosporidiidae</taxon>
        <taxon>Cryptosporidium</taxon>
    </lineage>
</organism>
<evidence type="ECO:0000313" key="2">
    <source>
        <dbReference type="Proteomes" id="UP000593906"/>
    </source>
</evidence>
<reference evidence="1 2" key="1">
    <citation type="submission" date="2019-09" db="EMBL/GenBank/DDBJ databases">
        <title>Consistent, comparative and evidence-based genome assembly and annotation for Cryptosporidium parvum, C. hominis and C. tyzzeri.</title>
        <authorList>
            <person name="Baptista R.P."/>
            <person name="Li Y."/>
            <person name="Sateriale A."/>
            <person name="Ansell B."/>
            <person name="Jex A."/>
            <person name="Sanders M."/>
            <person name="Brooks K."/>
            <person name="Tracey A."/>
            <person name="Berriman M."/>
            <person name="Striepen B."/>
            <person name="Cotton J.A."/>
            <person name="Kissinger J.C."/>
        </authorList>
    </citation>
    <scope>NUCLEOTIDE SEQUENCE [LARGE SCALE GENOMIC DNA]</scope>
    <source>
        <strain evidence="1 2">IOWA-ATCC</strain>
    </source>
</reference>